<gene>
    <name evidence="1" type="ORF">N475_13120</name>
</gene>
<dbReference type="AlphaFoldDB" id="A0A161XY03"/>
<organism evidence="1 2">
    <name type="scientific">Pseudoalteromonas luteoviolacea DSM 6061</name>
    <dbReference type="NCBI Taxonomy" id="1365250"/>
    <lineage>
        <taxon>Bacteria</taxon>
        <taxon>Pseudomonadati</taxon>
        <taxon>Pseudomonadota</taxon>
        <taxon>Gammaproteobacteria</taxon>
        <taxon>Alteromonadales</taxon>
        <taxon>Pseudoalteromonadaceae</taxon>
        <taxon>Pseudoalteromonas</taxon>
    </lineage>
</organism>
<keyword evidence="2" id="KW-1185">Reference proteome</keyword>
<protein>
    <submittedName>
        <fullName evidence="1">Uncharacterized protein</fullName>
    </submittedName>
</protein>
<name>A0A161XY03_9GAMM</name>
<proteinExistence type="predicted"/>
<dbReference type="RefSeq" id="WP_063357181.1">
    <property type="nucleotide sequence ID" value="NZ_AQHB01000022.1"/>
</dbReference>
<evidence type="ECO:0000313" key="1">
    <source>
        <dbReference type="EMBL" id="KZN39698.1"/>
    </source>
</evidence>
<sequence length="104" mass="11331">MTTHNSISNFIATVDREKLASLVDAINEQDSSGSVLRGALSLEDADQTMRDMNTLLSSATGAALAKFLESGDIKYLEALENLNHQAKASTEHFIELYESVLRQG</sequence>
<accession>A0A161XY03</accession>
<evidence type="ECO:0000313" key="2">
    <source>
        <dbReference type="Proteomes" id="UP000076643"/>
    </source>
</evidence>
<comment type="caution">
    <text evidence="1">The sequence shown here is derived from an EMBL/GenBank/DDBJ whole genome shotgun (WGS) entry which is preliminary data.</text>
</comment>
<dbReference type="PATRIC" id="fig|1365250.3.peg.1854"/>
<dbReference type="Proteomes" id="UP000076643">
    <property type="component" value="Unassembled WGS sequence"/>
</dbReference>
<reference evidence="1 2" key="1">
    <citation type="submission" date="2013-07" db="EMBL/GenBank/DDBJ databases">
        <title>Comparative Genomic and Metabolomic Analysis of Twelve Strains of Pseudoalteromonas luteoviolacea.</title>
        <authorList>
            <person name="Vynne N.G."/>
            <person name="Mansson M."/>
            <person name="Gram L."/>
        </authorList>
    </citation>
    <scope>NUCLEOTIDE SEQUENCE [LARGE SCALE GENOMIC DNA]</scope>
    <source>
        <strain evidence="1 2">DSM 6061</strain>
    </source>
</reference>
<dbReference type="EMBL" id="AUYB01000098">
    <property type="protein sequence ID" value="KZN39698.1"/>
    <property type="molecule type" value="Genomic_DNA"/>
</dbReference>